<organism evidence="2 3">
    <name type="scientific">Asparagus officinalis</name>
    <name type="common">Garden asparagus</name>
    <dbReference type="NCBI Taxonomy" id="4686"/>
    <lineage>
        <taxon>Eukaryota</taxon>
        <taxon>Viridiplantae</taxon>
        <taxon>Streptophyta</taxon>
        <taxon>Embryophyta</taxon>
        <taxon>Tracheophyta</taxon>
        <taxon>Spermatophyta</taxon>
        <taxon>Magnoliopsida</taxon>
        <taxon>Liliopsida</taxon>
        <taxon>Asparagales</taxon>
        <taxon>Asparagaceae</taxon>
        <taxon>Asparagoideae</taxon>
        <taxon>Asparagus</taxon>
    </lineage>
</organism>
<dbReference type="OMA" id="MDCIILP"/>
<keyword evidence="3" id="KW-1185">Reference proteome</keyword>
<dbReference type="Proteomes" id="UP000243459">
    <property type="component" value="Chromosome 7"/>
</dbReference>
<dbReference type="Pfam" id="PF02519">
    <property type="entry name" value="Auxin_inducible"/>
    <property type="match status" value="1"/>
</dbReference>
<accession>A0A5P1EKW8</accession>
<evidence type="ECO:0000313" key="3">
    <source>
        <dbReference type="Proteomes" id="UP000243459"/>
    </source>
</evidence>
<protein>
    <submittedName>
        <fullName evidence="2">Uncharacterized protein</fullName>
    </submittedName>
</protein>
<proteinExistence type="inferred from homology"/>
<gene>
    <name evidence="2" type="ORF">A4U43_C07F35020</name>
</gene>
<name>A0A5P1EKW8_ASPOF</name>
<sequence>MAISTQSQMSRCLSLRWPSSTSRRGYRALAMDGYSSEEDSTVKIIVGKEKRVFFVDPFVLRKNPFRVLLEMVKNKESLERDSIFVDVDAILFEHLLWLVYNDCSASTASLLELNLREIIEFYSQDY</sequence>
<dbReference type="InterPro" id="IPR003676">
    <property type="entry name" value="SAUR_fam"/>
</dbReference>
<dbReference type="Gramene" id="ONK65231">
    <property type="protein sequence ID" value="ONK65231"/>
    <property type="gene ID" value="A4U43_C07F35020"/>
</dbReference>
<reference evidence="3" key="1">
    <citation type="journal article" date="2017" name="Nat. Commun.">
        <title>The asparagus genome sheds light on the origin and evolution of a young Y chromosome.</title>
        <authorList>
            <person name="Harkess A."/>
            <person name="Zhou J."/>
            <person name="Xu C."/>
            <person name="Bowers J.E."/>
            <person name="Van der Hulst R."/>
            <person name="Ayyampalayam S."/>
            <person name="Mercati F."/>
            <person name="Riccardi P."/>
            <person name="McKain M.R."/>
            <person name="Kakrana A."/>
            <person name="Tang H."/>
            <person name="Ray J."/>
            <person name="Groenendijk J."/>
            <person name="Arikit S."/>
            <person name="Mathioni S.M."/>
            <person name="Nakano M."/>
            <person name="Shan H."/>
            <person name="Telgmann-Rauber A."/>
            <person name="Kanno A."/>
            <person name="Yue Z."/>
            <person name="Chen H."/>
            <person name="Li W."/>
            <person name="Chen Y."/>
            <person name="Xu X."/>
            <person name="Zhang Y."/>
            <person name="Luo S."/>
            <person name="Chen H."/>
            <person name="Gao J."/>
            <person name="Mao Z."/>
            <person name="Pires J.C."/>
            <person name="Luo M."/>
            <person name="Kudrna D."/>
            <person name="Wing R.A."/>
            <person name="Meyers B.C."/>
            <person name="Yi K."/>
            <person name="Kong H."/>
            <person name="Lavrijsen P."/>
            <person name="Sunseri F."/>
            <person name="Falavigna A."/>
            <person name="Ye Y."/>
            <person name="Leebens-Mack J.H."/>
            <person name="Chen G."/>
        </authorList>
    </citation>
    <scope>NUCLEOTIDE SEQUENCE [LARGE SCALE GENOMIC DNA]</scope>
    <source>
        <strain evidence="3">cv. DH0086</strain>
    </source>
</reference>
<dbReference type="GO" id="GO:0009733">
    <property type="term" value="P:response to auxin"/>
    <property type="evidence" value="ECO:0007669"/>
    <property type="project" value="InterPro"/>
</dbReference>
<comment type="similarity">
    <text evidence="1">Belongs to the ARG7 family.</text>
</comment>
<dbReference type="AlphaFoldDB" id="A0A5P1EKW8"/>
<evidence type="ECO:0000256" key="1">
    <source>
        <dbReference type="ARBA" id="ARBA00006974"/>
    </source>
</evidence>
<evidence type="ECO:0000313" key="2">
    <source>
        <dbReference type="EMBL" id="ONK65231.1"/>
    </source>
</evidence>
<dbReference type="PANTHER" id="PTHR35296:SF3">
    <property type="entry name" value="EXPRESSED PROTEIN"/>
    <property type="match status" value="1"/>
</dbReference>
<dbReference type="EMBL" id="CM007387">
    <property type="protein sequence ID" value="ONK65231.1"/>
    <property type="molecule type" value="Genomic_DNA"/>
</dbReference>
<dbReference type="PANTHER" id="PTHR35296">
    <property type="entry name" value="EXPRESSED PROTEIN"/>
    <property type="match status" value="1"/>
</dbReference>